<protein>
    <submittedName>
        <fullName evidence="2">Uncharacterized protein</fullName>
    </submittedName>
</protein>
<evidence type="ECO:0000313" key="2">
    <source>
        <dbReference type="EMBL" id="KAH8987915.1"/>
    </source>
</evidence>
<dbReference type="Proteomes" id="UP001201163">
    <property type="component" value="Unassembled WGS sequence"/>
</dbReference>
<proteinExistence type="predicted"/>
<comment type="caution">
    <text evidence="2">The sequence shown here is derived from an EMBL/GenBank/DDBJ whole genome shotgun (WGS) entry which is preliminary data.</text>
</comment>
<reference evidence="2" key="1">
    <citation type="submission" date="2022-01" db="EMBL/GenBank/DDBJ databases">
        <title>Comparative genomics reveals a dynamic genome evolution in the ectomycorrhizal milk-cap (Lactarius) mushrooms.</title>
        <authorList>
            <consortium name="DOE Joint Genome Institute"/>
            <person name="Lebreton A."/>
            <person name="Tang N."/>
            <person name="Kuo A."/>
            <person name="LaButti K."/>
            <person name="Drula E."/>
            <person name="Barry K."/>
            <person name="Clum A."/>
            <person name="Lipzen A."/>
            <person name="Mousain D."/>
            <person name="Ng V."/>
            <person name="Wang R."/>
            <person name="Wang X."/>
            <person name="Dai Y."/>
            <person name="Henrissat B."/>
            <person name="Grigoriev I.V."/>
            <person name="Guerin-Laguette A."/>
            <person name="Yu F."/>
            <person name="Martin F.M."/>
        </authorList>
    </citation>
    <scope>NUCLEOTIDE SEQUENCE</scope>
    <source>
        <strain evidence="2">QP</strain>
    </source>
</reference>
<sequence>MTSKSSTLPFDNDTMQNMLALVRDAKSRPEYYGCDTCHQLGPCGSEFDAGLVYHTAGVTRLLSYFAHWRFLCFHGQNNARLERHKTAYANTKQKRSLLITSLSPTLFFAPEGYLLELEKVWVDGVIIEVTWRNFISGLLKEWEQLILSSTVVLSVNVGFLAIPGLVISNLNGNITNTNEVVIFTSPAQIASCMSIVASAGSIVIGLLLIRHSGPKQNEDPAGASNYLYKNTHHIFGLERLAIIFSLPWALLMWSMMSFFVALLLFCFCISNASTRIFVAVTSVVVAVLVVWCIQNTQGSSDAMEAWFSGLLPSIMRTLDNARPTCHRILASIYSRPHSGSPSSATLDRAGSVHATSYHEGVGVVV</sequence>
<gene>
    <name evidence="2" type="ORF">EDB92DRAFT_1104549</name>
</gene>
<keyword evidence="3" id="KW-1185">Reference proteome</keyword>
<dbReference type="AlphaFoldDB" id="A0AAD4Q929"/>
<evidence type="ECO:0000313" key="3">
    <source>
        <dbReference type="Proteomes" id="UP001201163"/>
    </source>
</evidence>
<evidence type="ECO:0000256" key="1">
    <source>
        <dbReference type="SAM" id="Phobius"/>
    </source>
</evidence>
<feature type="transmembrane region" description="Helical" evidence="1">
    <location>
        <begin position="187"/>
        <end position="209"/>
    </location>
</feature>
<accession>A0AAD4Q929</accession>
<keyword evidence="1" id="KW-1133">Transmembrane helix</keyword>
<keyword evidence="1" id="KW-0472">Membrane</keyword>
<feature type="transmembrane region" description="Helical" evidence="1">
    <location>
        <begin position="276"/>
        <end position="293"/>
    </location>
</feature>
<feature type="transmembrane region" description="Helical" evidence="1">
    <location>
        <begin position="145"/>
        <end position="167"/>
    </location>
</feature>
<feature type="transmembrane region" description="Helical" evidence="1">
    <location>
        <begin position="248"/>
        <end position="270"/>
    </location>
</feature>
<keyword evidence="1" id="KW-0812">Transmembrane</keyword>
<name>A0AAD4Q929_9AGAM</name>
<dbReference type="EMBL" id="JAKELL010000045">
    <property type="protein sequence ID" value="KAH8987915.1"/>
    <property type="molecule type" value="Genomic_DNA"/>
</dbReference>
<organism evidence="2 3">
    <name type="scientific">Lactarius akahatsu</name>
    <dbReference type="NCBI Taxonomy" id="416441"/>
    <lineage>
        <taxon>Eukaryota</taxon>
        <taxon>Fungi</taxon>
        <taxon>Dikarya</taxon>
        <taxon>Basidiomycota</taxon>
        <taxon>Agaricomycotina</taxon>
        <taxon>Agaricomycetes</taxon>
        <taxon>Russulales</taxon>
        <taxon>Russulaceae</taxon>
        <taxon>Lactarius</taxon>
    </lineage>
</organism>